<dbReference type="Proteomes" id="UP001209878">
    <property type="component" value="Unassembled WGS sequence"/>
</dbReference>
<gene>
    <name evidence="2" type="ORF">NP493_57g01057</name>
</gene>
<protein>
    <recommendedName>
        <fullName evidence="4">Secreted protein</fullName>
    </recommendedName>
</protein>
<reference evidence="2" key="1">
    <citation type="journal article" date="2023" name="Mol. Biol. Evol.">
        <title>Third-Generation Sequencing Reveals the Adaptive Role of the Epigenome in Three Deep-Sea Polychaetes.</title>
        <authorList>
            <person name="Perez M."/>
            <person name="Aroh O."/>
            <person name="Sun Y."/>
            <person name="Lan Y."/>
            <person name="Juniper S.K."/>
            <person name="Young C.R."/>
            <person name="Angers B."/>
            <person name="Qian P.Y."/>
        </authorList>
    </citation>
    <scope>NUCLEOTIDE SEQUENCE</scope>
    <source>
        <strain evidence="2">R07B-5</strain>
    </source>
</reference>
<feature type="signal peptide" evidence="1">
    <location>
        <begin position="1"/>
        <end position="17"/>
    </location>
</feature>
<proteinExistence type="predicted"/>
<keyword evidence="3" id="KW-1185">Reference proteome</keyword>
<dbReference type="EMBL" id="JAODUO010000057">
    <property type="protein sequence ID" value="KAK2191182.1"/>
    <property type="molecule type" value="Genomic_DNA"/>
</dbReference>
<accession>A0AAD9PAL7</accession>
<evidence type="ECO:0000313" key="3">
    <source>
        <dbReference type="Proteomes" id="UP001209878"/>
    </source>
</evidence>
<comment type="caution">
    <text evidence="2">The sequence shown here is derived from an EMBL/GenBank/DDBJ whole genome shotgun (WGS) entry which is preliminary data.</text>
</comment>
<sequence>MPFGWSVMSAYVTVTCCETTVTCVARPSKSVLTADYRTHDLITGYIRTIFEFCVLRSVVYNYGNQLSSNSSSRLPLPVQPATRGNNRQARRALLKCRVVRWLVSWLSDTSTI</sequence>
<dbReference type="AlphaFoldDB" id="A0AAD9PAL7"/>
<organism evidence="2 3">
    <name type="scientific">Ridgeia piscesae</name>
    <name type="common">Tubeworm</name>
    <dbReference type="NCBI Taxonomy" id="27915"/>
    <lineage>
        <taxon>Eukaryota</taxon>
        <taxon>Metazoa</taxon>
        <taxon>Spiralia</taxon>
        <taxon>Lophotrochozoa</taxon>
        <taxon>Annelida</taxon>
        <taxon>Polychaeta</taxon>
        <taxon>Sedentaria</taxon>
        <taxon>Canalipalpata</taxon>
        <taxon>Sabellida</taxon>
        <taxon>Siboglinidae</taxon>
        <taxon>Ridgeia</taxon>
    </lineage>
</organism>
<evidence type="ECO:0000256" key="1">
    <source>
        <dbReference type="SAM" id="SignalP"/>
    </source>
</evidence>
<name>A0AAD9PAL7_RIDPI</name>
<feature type="chain" id="PRO_5042058854" description="Secreted protein" evidence="1">
    <location>
        <begin position="18"/>
        <end position="112"/>
    </location>
</feature>
<evidence type="ECO:0008006" key="4">
    <source>
        <dbReference type="Google" id="ProtNLM"/>
    </source>
</evidence>
<evidence type="ECO:0000313" key="2">
    <source>
        <dbReference type="EMBL" id="KAK2191182.1"/>
    </source>
</evidence>
<keyword evidence="1" id="KW-0732">Signal</keyword>